<evidence type="ECO:0000259" key="5">
    <source>
        <dbReference type="PROSITE" id="PS51194"/>
    </source>
</evidence>
<evidence type="ECO:0000256" key="3">
    <source>
        <dbReference type="ARBA" id="ARBA00022806"/>
    </source>
</evidence>
<reference evidence="6" key="1">
    <citation type="submission" date="2013-10" db="EMBL/GenBank/DDBJ databases">
        <title>Genomic analysis of the causative agents of coccidiosis in chickens.</title>
        <authorList>
            <person name="Reid A.J."/>
            <person name="Blake D."/>
            <person name="Billington K."/>
            <person name="Browne H."/>
            <person name="Dunn M."/>
            <person name="Hung S."/>
            <person name="Kawahara F."/>
            <person name="Miranda-Saavedra D."/>
            <person name="Mourier T."/>
            <person name="Nagra H."/>
            <person name="Otto T.D."/>
            <person name="Rawlings N."/>
            <person name="Sanchez A."/>
            <person name="Sanders M."/>
            <person name="Subramaniam C."/>
            <person name="Tay Y."/>
            <person name="Dear P."/>
            <person name="Doerig C."/>
            <person name="Gruber A."/>
            <person name="Parkinson J."/>
            <person name="Shirley M."/>
            <person name="Wan K.L."/>
            <person name="Berriman M."/>
            <person name="Tomley F."/>
            <person name="Pain A."/>
        </authorList>
    </citation>
    <scope>NUCLEOTIDE SEQUENCE [LARGE SCALE GENOMIC DNA]</scope>
    <source>
        <strain evidence="6">Houghton</strain>
    </source>
</reference>
<dbReference type="EMBL" id="HG678039">
    <property type="protein sequence ID" value="CDJ45139.1"/>
    <property type="molecule type" value="Genomic_DNA"/>
</dbReference>
<dbReference type="Pfam" id="PF00271">
    <property type="entry name" value="Helicase_C"/>
    <property type="match status" value="1"/>
</dbReference>
<keyword evidence="3 6" id="KW-0347">Helicase</keyword>
<sequence length="216" mass="24703">MEVDLAAYLLRTFDSKAKQKQQLRVLLFVNTISYVYRLESLLGFSSSNYGLLVSSDVAARGLDFKKVEKVINFQPPRDAETLIHRCGRTARAGQDGEAVCFVGSWEALRWQTLFAAAEVDFSLCCWPLGFSDFCSFKKKEEMKTLFKLAALVEQEQHQGEKQQRTAALLQRLAAAAEIEVENENPREETQEKEIINKFKNKNKLRQLRQMLATFVP</sequence>
<dbReference type="PANTHER" id="PTHR47959:SF1">
    <property type="entry name" value="ATP-DEPENDENT RNA HELICASE DBPA"/>
    <property type="match status" value="1"/>
</dbReference>
<dbReference type="SMART" id="SM00490">
    <property type="entry name" value="HELICc"/>
    <property type="match status" value="1"/>
</dbReference>
<reference evidence="6" key="2">
    <citation type="submission" date="2013-10" db="EMBL/GenBank/DDBJ databases">
        <authorList>
            <person name="Aslett M."/>
        </authorList>
    </citation>
    <scope>NUCLEOTIDE SEQUENCE [LARGE SCALE GENOMIC DNA]</scope>
    <source>
        <strain evidence="6">Houghton</strain>
    </source>
</reference>
<dbReference type="VEuPathDB" id="ToxoDB:ETH2_0932800"/>
<dbReference type="GeneID" id="25253212"/>
<evidence type="ECO:0000256" key="1">
    <source>
        <dbReference type="ARBA" id="ARBA00022741"/>
    </source>
</evidence>
<dbReference type="InterPro" id="IPR001650">
    <property type="entry name" value="Helicase_C-like"/>
</dbReference>
<dbReference type="GO" id="GO:0005829">
    <property type="term" value="C:cytosol"/>
    <property type="evidence" value="ECO:0007669"/>
    <property type="project" value="TreeGrafter"/>
</dbReference>
<dbReference type="Gene3D" id="3.40.50.300">
    <property type="entry name" value="P-loop containing nucleotide triphosphate hydrolases"/>
    <property type="match status" value="1"/>
</dbReference>
<evidence type="ECO:0000313" key="7">
    <source>
        <dbReference type="Proteomes" id="UP000030747"/>
    </source>
</evidence>
<dbReference type="GO" id="GO:0003724">
    <property type="term" value="F:RNA helicase activity"/>
    <property type="evidence" value="ECO:0007669"/>
    <property type="project" value="TreeGrafter"/>
</dbReference>
<dbReference type="OrthoDB" id="4310724at2759"/>
<dbReference type="InterPro" id="IPR050079">
    <property type="entry name" value="DEAD_box_RNA_helicase"/>
</dbReference>
<dbReference type="AlphaFoldDB" id="U6L9A4"/>
<name>U6L9A4_EIMTE</name>
<dbReference type="PANTHER" id="PTHR47959">
    <property type="entry name" value="ATP-DEPENDENT RNA HELICASE RHLE-RELATED"/>
    <property type="match status" value="1"/>
</dbReference>
<dbReference type="PROSITE" id="PS51194">
    <property type="entry name" value="HELICASE_CTER"/>
    <property type="match status" value="1"/>
</dbReference>
<dbReference type="GO" id="GO:0016787">
    <property type="term" value="F:hydrolase activity"/>
    <property type="evidence" value="ECO:0007669"/>
    <property type="project" value="UniProtKB-KW"/>
</dbReference>
<dbReference type="VEuPathDB" id="ToxoDB:ETH_00020420"/>
<proteinExistence type="predicted"/>
<evidence type="ECO:0000256" key="4">
    <source>
        <dbReference type="ARBA" id="ARBA00022840"/>
    </source>
</evidence>
<dbReference type="RefSeq" id="XP_013235886.1">
    <property type="nucleotide sequence ID" value="XM_013380432.1"/>
</dbReference>
<evidence type="ECO:0000256" key="2">
    <source>
        <dbReference type="ARBA" id="ARBA00022801"/>
    </source>
</evidence>
<dbReference type="GO" id="GO:0005524">
    <property type="term" value="F:ATP binding"/>
    <property type="evidence" value="ECO:0007669"/>
    <property type="project" value="UniProtKB-KW"/>
</dbReference>
<gene>
    <name evidence="6" type="ORF">ETH_00020420</name>
</gene>
<evidence type="ECO:0000313" key="6">
    <source>
        <dbReference type="EMBL" id="CDJ45139.1"/>
    </source>
</evidence>
<keyword evidence="7" id="KW-1185">Reference proteome</keyword>
<dbReference type="CDD" id="cd18787">
    <property type="entry name" value="SF2_C_DEAD"/>
    <property type="match status" value="1"/>
</dbReference>
<dbReference type="InterPro" id="IPR027417">
    <property type="entry name" value="P-loop_NTPase"/>
</dbReference>
<protein>
    <submittedName>
        <fullName evidence="6">ATP-dependent RNA helicase, putative</fullName>
    </submittedName>
</protein>
<keyword evidence="4" id="KW-0067">ATP-binding</keyword>
<keyword evidence="1" id="KW-0547">Nucleotide-binding</keyword>
<keyword evidence="2" id="KW-0378">Hydrolase</keyword>
<organism evidence="6 7">
    <name type="scientific">Eimeria tenella</name>
    <name type="common">Coccidian parasite</name>
    <dbReference type="NCBI Taxonomy" id="5802"/>
    <lineage>
        <taxon>Eukaryota</taxon>
        <taxon>Sar</taxon>
        <taxon>Alveolata</taxon>
        <taxon>Apicomplexa</taxon>
        <taxon>Conoidasida</taxon>
        <taxon>Coccidia</taxon>
        <taxon>Eucoccidiorida</taxon>
        <taxon>Eimeriorina</taxon>
        <taxon>Eimeriidae</taxon>
        <taxon>Eimeria</taxon>
    </lineage>
</organism>
<feature type="domain" description="Helicase C-terminal" evidence="5">
    <location>
        <begin position="1"/>
        <end position="173"/>
    </location>
</feature>
<accession>U6L9A4</accession>
<dbReference type="Proteomes" id="UP000030747">
    <property type="component" value="Unassembled WGS sequence"/>
</dbReference>
<dbReference type="SUPFAM" id="SSF52540">
    <property type="entry name" value="P-loop containing nucleoside triphosphate hydrolases"/>
    <property type="match status" value="1"/>
</dbReference>